<feature type="transmembrane region" description="Helical" evidence="1">
    <location>
        <begin position="66"/>
        <end position="83"/>
    </location>
</feature>
<keyword evidence="1" id="KW-0472">Membrane</keyword>
<dbReference type="EMBL" id="MK500535">
    <property type="protein sequence ID" value="QBK91395.1"/>
    <property type="molecule type" value="Genomic_DNA"/>
</dbReference>
<proteinExistence type="predicted"/>
<organism evidence="2">
    <name type="scientific">Pithovirus LCPAC302</name>
    <dbReference type="NCBI Taxonomy" id="2506593"/>
    <lineage>
        <taxon>Viruses</taxon>
        <taxon>Pithoviruses</taxon>
    </lineage>
</organism>
<reference evidence="2" key="1">
    <citation type="journal article" date="2019" name="MBio">
        <title>Virus Genomes from Deep Sea Sediments Expand the Ocean Megavirome and Support Independent Origins of Viral Gigantism.</title>
        <authorList>
            <person name="Backstrom D."/>
            <person name="Yutin N."/>
            <person name="Jorgensen S.L."/>
            <person name="Dharamshi J."/>
            <person name="Homa F."/>
            <person name="Zaremba-Niedwiedzka K."/>
            <person name="Spang A."/>
            <person name="Wolf Y.I."/>
            <person name="Koonin E.V."/>
            <person name="Ettema T.J."/>
        </authorList>
    </citation>
    <scope>NUCLEOTIDE SEQUENCE</scope>
</reference>
<protein>
    <submittedName>
        <fullName evidence="2">3 transmembrane helices protein</fullName>
    </submittedName>
</protein>
<name>A0A481Z789_9VIRU</name>
<accession>A0A481Z789</accession>
<evidence type="ECO:0000313" key="2">
    <source>
        <dbReference type="EMBL" id="QBK91395.1"/>
    </source>
</evidence>
<keyword evidence="1 2" id="KW-0812">Transmembrane</keyword>
<keyword evidence="1" id="KW-1133">Transmembrane helix</keyword>
<evidence type="ECO:0000256" key="1">
    <source>
        <dbReference type="SAM" id="Phobius"/>
    </source>
</evidence>
<feature type="transmembrane region" description="Helical" evidence="1">
    <location>
        <begin position="89"/>
        <end position="108"/>
    </location>
</feature>
<sequence>MSITNSQILIVIALSILLVLSIYWEAKDYQRIQSRPHIKKIHKKDQKKELEFYACFNAENNIQWRGIFIMTLVATLLILYVIYQFYGDININMAFLIFVAIILVFYIGHTFKTFHLYREMCSKVKTDKTIL</sequence>
<gene>
    <name evidence="2" type="ORF">LCPAC302_00150</name>
</gene>
<feature type="transmembrane region" description="Helical" evidence="1">
    <location>
        <begin position="6"/>
        <end position="26"/>
    </location>
</feature>